<proteinExistence type="predicted"/>
<keyword evidence="2" id="KW-1185">Reference proteome</keyword>
<reference evidence="2" key="1">
    <citation type="journal article" date="2019" name="Int. J. Syst. Evol. Microbiol.">
        <title>The Global Catalogue of Microorganisms (GCM) 10K type strain sequencing project: providing services to taxonomists for standard genome sequencing and annotation.</title>
        <authorList>
            <consortium name="The Broad Institute Genomics Platform"/>
            <consortium name="The Broad Institute Genome Sequencing Center for Infectious Disease"/>
            <person name="Wu L."/>
            <person name="Ma J."/>
        </authorList>
    </citation>
    <scope>NUCLEOTIDE SEQUENCE [LARGE SCALE GENOMIC DNA]</scope>
    <source>
        <strain evidence="2">JCM 3369</strain>
    </source>
</reference>
<dbReference type="EMBL" id="JBHSGF010000005">
    <property type="protein sequence ID" value="MFC4555340.1"/>
    <property type="molecule type" value="Genomic_DNA"/>
</dbReference>
<sequence>MDAADQVIALVRDARTDTRPGPVVVAIDGRSGAGKTELARAVGHRLPGARVLSLEDAYRGWSGLRAGVEAVAAGVLAPLARGEAGALRPYDWHAGRLGEPLAVPVPEVLVLEGCGAGSAPCAPYVDVLVWVEAPEPVRHARVRDRDGDYWAEHWQRWAHQEEELLAERDVPAVADLVVRT</sequence>
<name>A0ABV9D9A2_9MICO</name>
<dbReference type="InterPro" id="IPR027417">
    <property type="entry name" value="P-loop_NTPase"/>
</dbReference>
<comment type="caution">
    <text evidence="1">The sequence shown here is derived from an EMBL/GenBank/DDBJ whole genome shotgun (WGS) entry which is preliminary data.</text>
</comment>
<evidence type="ECO:0008006" key="3">
    <source>
        <dbReference type="Google" id="ProtNLM"/>
    </source>
</evidence>
<dbReference type="Proteomes" id="UP001595955">
    <property type="component" value="Unassembled WGS sequence"/>
</dbReference>
<protein>
    <recommendedName>
        <fullName evidence="3">Uridine kinase</fullName>
    </recommendedName>
</protein>
<organism evidence="1 2">
    <name type="scientific">Georgenia faecalis</name>
    <dbReference type="NCBI Taxonomy" id="2483799"/>
    <lineage>
        <taxon>Bacteria</taxon>
        <taxon>Bacillati</taxon>
        <taxon>Actinomycetota</taxon>
        <taxon>Actinomycetes</taxon>
        <taxon>Micrococcales</taxon>
        <taxon>Bogoriellaceae</taxon>
        <taxon>Georgenia</taxon>
    </lineage>
</organism>
<evidence type="ECO:0000313" key="1">
    <source>
        <dbReference type="EMBL" id="MFC4555340.1"/>
    </source>
</evidence>
<accession>A0ABV9D9A2</accession>
<dbReference type="SUPFAM" id="SSF52540">
    <property type="entry name" value="P-loop containing nucleoside triphosphate hydrolases"/>
    <property type="match status" value="1"/>
</dbReference>
<dbReference type="RefSeq" id="WP_222928779.1">
    <property type="nucleotide sequence ID" value="NZ_CP033325.1"/>
</dbReference>
<evidence type="ECO:0000313" key="2">
    <source>
        <dbReference type="Proteomes" id="UP001595955"/>
    </source>
</evidence>
<dbReference type="Gene3D" id="3.40.50.300">
    <property type="entry name" value="P-loop containing nucleotide triphosphate hydrolases"/>
    <property type="match status" value="1"/>
</dbReference>
<gene>
    <name evidence="1" type="ORF">ACFO3F_08775</name>
</gene>